<dbReference type="PANTHER" id="PTHR11328">
    <property type="entry name" value="MAJOR FACILITATOR SUPERFAMILY DOMAIN-CONTAINING PROTEIN"/>
    <property type="match status" value="1"/>
</dbReference>
<evidence type="ECO:0000313" key="3">
    <source>
        <dbReference type="EMBL" id="EIM64056.1"/>
    </source>
</evidence>
<feature type="transmembrane region" description="Helical" evidence="2">
    <location>
        <begin position="192"/>
        <end position="213"/>
    </location>
</feature>
<dbReference type="Gene3D" id="1.20.1250.20">
    <property type="entry name" value="MFS general substrate transporter like domains"/>
    <property type="match status" value="2"/>
</dbReference>
<dbReference type="InterPro" id="IPR036259">
    <property type="entry name" value="MFS_trans_sf"/>
</dbReference>
<evidence type="ECO:0000256" key="1">
    <source>
        <dbReference type="ARBA" id="ARBA00009617"/>
    </source>
</evidence>
<reference evidence="3 4" key="2">
    <citation type="submission" date="2012-02" db="EMBL/GenBank/DDBJ databases">
        <title>Improved High-Quality Draft sequence of Desulfobacter postgatei 2ac9.</title>
        <authorList>
            <consortium name="US DOE Joint Genome Institute"/>
            <person name="Lucas S."/>
            <person name="Han J."/>
            <person name="Lapidus A."/>
            <person name="Cheng J.-F."/>
            <person name="Goodwin L."/>
            <person name="Pitluck S."/>
            <person name="Peters L."/>
            <person name="Ovchinnikova G."/>
            <person name="Held B."/>
            <person name="Detter J.C."/>
            <person name="Han C."/>
            <person name="Tapia R."/>
            <person name="Land M."/>
            <person name="Hauser L."/>
            <person name="Kyrpides N."/>
            <person name="Ivanova N."/>
            <person name="Pagani I."/>
            <person name="Orellana R."/>
            <person name="Lovley D."/>
            <person name="Woyke T."/>
        </authorList>
    </citation>
    <scope>NUCLEOTIDE SEQUENCE [LARGE SCALE GENOMIC DNA]</scope>
    <source>
        <strain evidence="3 4">2ac9</strain>
    </source>
</reference>
<feature type="transmembrane region" description="Helical" evidence="2">
    <location>
        <begin position="117"/>
        <end position="140"/>
    </location>
</feature>
<feature type="transmembrane region" description="Helical" evidence="2">
    <location>
        <begin position="88"/>
        <end position="105"/>
    </location>
</feature>
<feature type="transmembrane region" description="Helical" evidence="2">
    <location>
        <begin position="161"/>
        <end position="180"/>
    </location>
</feature>
<proteinExistence type="inferred from homology"/>
<dbReference type="AlphaFoldDB" id="I5B3J3"/>
<feature type="transmembrane region" description="Helical" evidence="2">
    <location>
        <begin position="372"/>
        <end position="395"/>
    </location>
</feature>
<dbReference type="CDD" id="cd17332">
    <property type="entry name" value="MFS_MelB_like"/>
    <property type="match status" value="1"/>
</dbReference>
<dbReference type="GO" id="GO:0015293">
    <property type="term" value="F:symporter activity"/>
    <property type="evidence" value="ECO:0007669"/>
    <property type="project" value="InterPro"/>
</dbReference>
<keyword evidence="4" id="KW-1185">Reference proteome</keyword>
<dbReference type="InterPro" id="IPR039672">
    <property type="entry name" value="MFS_2"/>
</dbReference>
<dbReference type="Proteomes" id="UP000005778">
    <property type="component" value="Chromosome"/>
</dbReference>
<dbReference type="EMBL" id="CM001488">
    <property type="protein sequence ID" value="EIM64056.1"/>
    <property type="molecule type" value="Genomic_DNA"/>
</dbReference>
<reference evidence="3 4" key="1">
    <citation type="submission" date="2011-09" db="EMBL/GenBank/DDBJ databases">
        <authorList>
            <consortium name="US DOE Joint Genome Institute (JGI-PGF)"/>
            <person name="Lucas S."/>
            <person name="Han J."/>
            <person name="Lapidus A."/>
            <person name="Cheng J.-F."/>
            <person name="Goodwin L."/>
            <person name="Pitluck S."/>
            <person name="Peters L."/>
            <person name="Land M.L."/>
            <person name="Hauser L."/>
            <person name="Orellana R."/>
            <person name="Lovley D."/>
            <person name="Woyke T.J."/>
        </authorList>
    </citation>
    <scope>NUCLEOTIDE SEQUENCE [LARGE SCALE GENOMIC DNA]</scope>
    <source>
        <strain evidence="3 4">2ac9</strain>
    </source>
</reference>
<dbReference type="OrthoDB" id="181905at2"/>
<evidence type="ECO:0000256" key="2">
    <source>
        <dbReference type="SAM" id="Phobius"/>
    </source>
</evidence>
<keyword evidence="2" id="KW-1133">Transmembrane helix</keyword>
<comment type="similarity">
    <text evidence="1">Belongs to the sodium:galactoside symporter (TC 2.A.2) family.</text>
</comment>
<name>I5B3J3_9BACT</name>
<organism evidence="3 4">
    <name type="scientific">Desulfobacter postgatei 2ac9</name>
    <dbReference type="NCBI Taxonomy" id="879212"/>
    <lineage>
        <taxon>Bacteria</taxon>
        <taxon>Pseudomonadati</taxon>
        <taxon>Thermodesulfobacteriota</taxon>
        <taxon>Desulfobacteria</taxon>
        <taxon>Desulfobacterales</taxon>
        <taxon>Desulfobacteraceae</taxon>
        <taxon>Desulfobacter</taxon>
    </lineage>
</organism>
<dbReference type="NCBIfam" id="TIGR00792">
    <property type="entry name" value="gph"/>
    <property type="match status" value="1"/>
</dbReference>
<dbReference type="PANTHER" id="PTHR11328:SF28">
    <property type="entry name" value="MAJOR FACILITATOR SUPERFAMILY DOMAIN-CONTAINING PROTEIN 12"/>
    <property type="match status" value="1"/>
</dbReference>
<dbReference type="InterPro" id="IPR001927">
    <property type="entry name" value="Na/Gal_symport"/>
</dbReference>
<feature type="transmembrane region" description="Helical" evidence="2">
    <location>
        <begin position="415"/>
        <end position="437"/>
    </location>
</feature>
<dbReference type="RefSeq" id="WP_004073441.1">
    <property type="nucleotide sequence ID" value="NZ_CM001488.1"/>
</dbReference>
<gene>
    <name evidence="3" type="ORF">DespoDRAFT_02172</name>
</gene>
<dbReference type="HOGENOM" id="CLU_027408_8_0_7"/>
<dbReference type="GO" id="GO:0006814">
    <property type="term" value="P:sodium ion transport"/>
    <property type="evidence" value="ECO:0007669"/>
    <property type="project" value="InterPro"/>
</dbReference>
<feature type="transmembrane region" description="Helical" evidence="2">
    <location>
        <begin position="328"/>
        <end position="351"/>
    </location>
</feature>
<dbReference type="STRING" id="879212.DespoDRAFT_02172"/>
<protein>
    <submittedName>
        <fullName evidence="3">Glycoside/pentoside/hexuronide transporter</fullName>
    </submittedName>
</protein>
<feature type="transmembrane region" description="Helical" evidence="2">
    <location>
        <begin position="240"/>
        <end position="265"/>
    </location>
</feature>
<dbReference type="SUPFAM" id="SSF103473">
    <property type="entry name" value="MFS general substrate transporter"/>
    <property type="match status" value="1"/>
</dbReference>
<dbReference type="GO" id="GO:0008643">
    <property type="term" value="P:carbohydrate transport"/>
    <property type="evidence" value="ECO:0007669"/>
    <property type="project" value="InterPro"/>
</dbReference>
<accession>I5B3J3</accession>
<dbReference type="GO" id="GO:0005886">
    <property type="term" value="C:plasma membrane"/>
    <property type="evidence" value="ECO:0007669"/>
    <property type="project" value="TreeGrafter"/>
</dbReference>
<feature type="transmembrane region" description="Helical" evidence="2">
    <location>
        <begin position="277"/>
        <end position="295"/>
    </location>
</feature>
<feature type="transmembrane region" description="Helical" evidence="2">
    <location>
        <begin position="51"/>
        <end position="76"/>
    </location>
</feature>
<dbReference type="Pfam" id="PF13347">
    <property type="entry name" value="MFS_2"/>
    <property type="match status" value="1"/>
</dbReference>
<keyword evidence="2" id="KW-0812">Transmembrane</keyword>
<dbReference type="eggNOG" id="COG2211">
    <property type="taxonomic scope" value="Bacteria"/>
</dbReference>
<feature type="transmembrane region" description="Helical" evidence="2">
    <location>
        <begin position="304"/>
        <end position="322"/>
    </location>
</feature>
<keyword evidence="2" id="KW-0472">Membrane</keyword>
<sequence>MIRRQREIDTPHISWPDKLAYSLPALSLAIIGIPVYVFLPKFYTDTIGLSMSTIGILLMAVRLFDAVTDPVIGYLSDRSAGRFGRRKPYIASGSVGLAISIIFLFKPPVLSGAMINIYFGFWLFALFFFWTLVAIPYESLGPEMTGDYHERTALFSMRDGFLIIGTLLAAGFPMLIDGIMNIMGKVATQRELFSFMAFIFAPLIVIFSFYCIYRIKEKYQQTGSDDLVKGFSAVLKNRPFLILISGYTISAVGSNLPATLILYYVEYVLKAQRAEGFLLIYFLTGIVFLPLWIVVSRKVGKKRAWIISMLINTGAFSGVFFLGPGDAMIYGVLVFFSGIGFGAGLALPSSIQADVIDYDQVLTGQRREGRYIGLWSIAKKLSAALGVGIGLVLLAKAGYQPNAEQPGSAVFMLRVLYALVPCICNILSIVIISFYPISEQAHAQIQREIGRL</sequence>
<evidence type="ECO:0000313" key="4">
    <source>
        <dbReference type="Proteomes" id="UP000005778"/>
    </source>
</evidence>
<feature type="transmembrane region" description="Helical" evidence="2">
    <location>
        <begin position="21"/>
        <end position="39"/>
    </location>
</feature>